<organism evidence="2 3">
    <name type="scientific">Truncatella angustata</name>
    <dbReference type="NCBI Taxonomy" id="152316"/>
    <lineage>
        <taxon>Eukaryota</taxon>
        <taxon>Fungi</taxon>
        <taxon>Dikarya</taxon>
        <taxon>Ascomycota</taxon>
        <taxon>Pezizomycotina</taxon>
        <taxon>Sordariomycetes</taxon>
        <taxon>Xylariomycetidae</taxon>
        <taxon>Amphisphaeriales</taxon>
        <taxon>Sporocadaceae</taxon>
        <taxon>Truncatella</taxon>
    </lineage>
</organism>
<dbReference type="Gene3D" id="3.30.930.10">
    <property type="entry name" value="Bira Bifunctional Protein, Domain 2"/>
    <property type="match status" value="1"/>
</dbReference>
<dbReference type="RefSeq" id="XP_045953670.1">
    <property type="nucleotide sequence ID" value="XM_046103943.1"/>
</dbReference>
<dbReference type="GeneID" id="70132834"/>
<dbReference type="Pfam" id="PF21948">
    <property type="entry name" value="LplA-B_cat"/>
    <property type="match status" value="1"/>
</dbReference>
<dbReference type="PROSITE" id="PS51733">
    <property type="entry name" value="BPL_LPL_CATALYTIC"/>
    <property type="match status" value="1"/>
</dbReference>
<name>A0A9P8RPX5_9PEZI</name>
<reference evidence="2" key="1">
    <citation type="journal article" date="2021" name="Nat. Commun.">
        <title>Genetic determinants of endophytism in the Arabidopsis root mycobiome.</title>
        <authorList>
            <person name="Mesny F."/>
            <person name="Miyauchi S."/>
            <person name="Thiergart T."/>
            <person name="Pickel B."/>
            <person name="Atanasova L."/>
            <person name="Karlsson M."/>
            <person name="Huettel B."/>
            <person name="Barry K.W."/>
            <person name="Haridas S."/>
            <person name="Chen C."/>
            <person name="Bauer D."/>
            <person name="Andreopoulos W."/>
            <person name="Pangilinan J."/>
            <person name="LaButti K."/>
            <person name="Riley R."/>
            <person name="Lipzen A."/>
            <person name="Clum A."/>
            <person name="Drula E."/>
            <person name="Henrissat B."/>
            <person name="Kohler A."/>
            <person name="Grigoriev I.V."/>
            <person name="Martin F.M."/>
            <person name="Hacquard S."/>
        </authorList>
    </citation>
    <scope>NUCLEOTIDE SEQUENCE</scope>
    <source>
        <strain evidence="2">MPI-SDFR-AT-0073</strain>
    </source>
</reference>
<accession>A0A9P8RPX5</accession>
<sequence length="316" mass="34621">MTTVLRHIRIPSSANRLPAYESVVGVQAHLQKRLHEYKAALSLKSPAEPGPVAPPPTLISFTPAPTYTLGRRQVGPLSKAEEARLRAPLYVRQHGRGSAEQPWLEHEPEVVNAPRGGLATYHGPGQVVFWPVIDLHSPYHSRFTVRDYACLLEKTTIAMLAELRAPPGGSAVEGFTTDNPGVWVKHSAWSARLGRQVRVEGAERKISALGVHLRRHVTGLGVAVNVSMPVTGPEGENPWARIVACGLEGKGVTSVMRELYGRGAEDGDGRLAEGLADDVRAKWAQQFEERLGMDWSLQAEEYKDPMLETLLMQCPS</sequence>
<dbReference type="SUPFAM" id="SSF55681">
    <property type="entry name" value="Class II aaRS and biotin synthetases"/>
    <property type="match status" value="1"/>
</dbReference>
<evidence type="ECO:0000313" key="2">
    <source>
        <dbReference type="EMBL" id="KAH6647156.1"/>
    </source>
</evidence>
<comment type="caution">
    <text evidence="2">The sequence shown here is derived from an EMBL/GenBank/DDBJ whole genome shotgun (WGS) entry which is preliminary data.</text>
</comment>
<keyword evidence="3" id="KW-1185">Reference proteome</keyword>
<dbReference type="PANTHER" id="PTHR10993">
    <property type="entry name" value="OCTANOYLTRANSFERASE"/>
    <property type="match status" value="1"/>
</dbReference>
<dbReference type="EMBL" id="JAGPXC010000009">
    <property type="protein sequence ID" value="KAH6647156.1"/>
    <property type="molecule type" value="Genomic_DNA"/>
</dbReference>
<proteinExistence type="predicted"/>
<evidence type="ECO:0000259" key="1">
    <source>
        <dbReference type="PROSITE" id="PS51733"/>
    </source>
</evidence>
<dbReference type="OrthoDB" id="19908at2759"/>
<feature type="domain" description="BPL/LPL catalytic" evidence="1">
    <location>
        <begin position="52"/>
        <end position="295"/>
    </location>
</feature>
<dbReference type="GO" id="GO:0033819">
    <property type="term" value="F:lipoyl(octanoyl) transferase activity"/>
    <property type="evidence" value="ECO:0007669"/>
    <property type="project" value="TreeGrafter"/>
</dbReference>
<dbReference type="InterPro" id="IPR045864">
    <property type="entry name" value="aa-tRNA-synth_II/BPL/LPL"/>
</dbReference>
<gene>
    <name evidence="2" type="ORF">BKA67DRAFT_581839</name>
</gene>
<dbReference type="Proteomes" id="UP000758603">
    <property type="component" value="Unassembled WGS sequence"/>
</dbReference>
<dbReference type="AlphaFoldDB" id="A0A9P8RPX5"/>
<protein>
    <recommendedName>
        <fullName evidence="1">BPL/LPL catalytic domain-containing protein</fullName>
    </recommendedName>
</protein>
<dbReference type="InterPro" id="IPR004143">
    <property type="entry name" value="BPL_LPL_catalytic"/>
</dbReference>
<evidence type="ECO:0000313" key="3">
    <source>
        <dbReference type="Proteomes" id="UP000758603"/>
    </source>
</evidence>
<dbReference type="GO" id="GO:0009249">
    <property type="term" value="P:protein lipoylation"/>
    <property type="evidence" value="ECO:0007669"/>
    <property type="project" value="TreeGrafter"/>
</dbReference>
<dbReference type="PANTHER" id="PTHR10993:SF7">
    <property type="entry name" value="LIPOYLTRANSFERASE 2, MITOCHONDRIAL-RELATED"/>
    <property type="match status" value="1"/>
</dbReference>